<dbReference type="Proteomes" id="UP000009135">
    <property type="component" value="Chromosome"/>
</dbReference>
<evidence type="ECO:0000313" key="2">
    <source>
        <dbReference type="Proteomes" id="UP000009135"/>
    </source>
</evidence>
<accession>H6N7T7</accession>
<keyword evidence="2" id="KW-1185">Reference proteome</keyword>
<dbReference type="AlphaFoldDB" id="H6N7T7"/>
<proteinExistence type="predicted"/>
<protein>
    <submittedName>
        <fullName evidence="1">Uncharacterized protein</fullName>
    </submittedName>
</protein>
<dbReference type="HOGENOM" id="CLU_111546_2_0_14"/>
<evidence type="ECO:0000313" key="1">
    <source>
        <dbReference type="EMBL" id="AEW45709.1"/>
    </source>
</evidence>
<dbReference type="OrthoDB" id="9931839at2"/>
<organism evidence="1 2">
    <name type="scientific">Mycoplasma haemocanis (strain Illinois)</name>
    <dbReference type="NCBI Taxonomy" id="1111676"/>
    <lineage>
        <taxon>Bacteria</taxon>
        <taxon>Bacillati</taxon>
        <taxon>Mycoplasmatota</taxon>
        <taxon>Mollicutes</taxon>
        <taxon>Mycoplasmataceae</taxon>
        <taxon>Mycoplasma</taxon>
    </lineage>
</organism>
<dbReference type="EMBL" id="CP003199">
    <property type="protein sequence ID" value="AEW45709.1"/>
    <property type="molecule type" value="Genomic_DNA"/>
</dbReference>
<dbReference type="KEGG" id="mhe:MHC_04265"/>
<reference evidence="1 2" key="1">
    <citation type="journal article" date="2012" name="J. Bacteriol.">
        <title>Complete genome sequence of Mycoplasma haemocanis strain Illinois.</title>
        <authorList>
            <person name="do Nascimento N.C."/>
            <person name="Guimaraes A.M."/>
            <person name="Santos A.P."/>
            <person name="Sanmiguel P.J."/>
            <person name="Messick J.B."/>
        </authorList>
    </citation>
    <scope>NUCLEOTIDE SEQUENCE [LARGE SCALE GENOMIC DNA]</scope>
    <source>
        <strain evidence="1 2">Illinois</strain>
    </source>
</reference>
<sequence length="215" mass="24546">MSYKLSKLITLAGGGISVSSSMLFGPKEESTLYKTTSSNIDDKELKSEPTSTEREQSRATTVVTKKCFIFVTDAAVGQREDTKITKILKKYEDFEKFLAEITGNESFKKDVKTSNQTTPKTTCTIYEEDDPGTGSNRVFKKLLKKFNSKEEFYAEFKTRAPINESDTRKEIDTACSKGIVYVWYGNLRDKKTWIYSSYMQQDWINKEVDKSAILK</sequence>
<name>H6N7T7_MYCHN</name>
<gene>
    <name evidence="1" type="ordered locus">MHC_04265</name>
</gene>